<protein>
    <submittedName>
        <fullName evidence="2">Uncharacterized protein</fullName>
    </submittedName>
</protein>
<dbReference type="AlphaFoldDB" id="A0A1H9YTF7"/>
<keyword evidence="3" id="KW-1185">Reference proteome</keyword>
<sequence length="169" mass="19863">MKHQSINCKSTYGKSPVKDIATMIIQLRQEKKTQLERKNEKGLRLQDSKEQKYNKLLDIGYETDTEEEQITNKKGDYEEKKIMDEDHRIEIEESDKKYKAQQENEGINEKSTEENDEKQENDGANIQEDEKNTEEGMLKENAIAIGNLLEQDNPFDIMEKLYNISKTRK</sequence>
<evidence type="ECO:0000256" key="1">
    <source>
        <dbReference type="SAM" id="MobiDB-lite"/>
    </source>
</evidence>
<feature type="region of interest" description="Disordered" evidence="1">
    <location>
        <begin position="87"/>
        <end position="136"/>
    </location>
</feature>
<proteinExistence type="predicted"/>
<gene>
    <name evidence="2" type="ORF">SAMN05660297_00396</name>
</gene>
<feature type="compositionally biased region" description="Basic and acidic residues" evidence="1">
    <location>
        <begin position="87"/>
        <end position="121"/>
    </location>
</feature>
<evidence type="ECO:0000313" key="3">
    <source>
        <dbReference type="Proteomes" id="UP000199568"/>
    </source>
</evidence>
<dbReference type="Proteomes" id="UP000199568">
    <property type="component" value="Unassembled WGS sequence"/>
</dbReference>
<accession>A0A1H9YTF7</accession>
<organism evidence="2 3">
    <name type="scientific">Natronincola peptidivorans</name>
    <dbReference type="NCBI Taxonomy" id="426128"/>
    <lineage>
        <taxon>Bacteria</taxon>
        <taxon>Bacillati</taxon>
        <taxon>Bacillota</taxon>
        <taxon>Clostridia</taxon>
        <taxon>Peptostreptococcales</taxon>
        <taxon>Natronincolaceae</taxon>
        <taxon>Natronincola</taxon>
    </lineage>
</organism>
<reference evidence="2 3" key="1">
    <citation type="submission" date="2016-10" db="EMBL/GenBank/DDBJ databases">
        <authorList>
            <person name="de Groot N.N."/>
        </authorList>
    </citation>
    <scope>NUCLEOTIDE SEQUENCE [LARGE SCALE GENOMIC DNA]</scope>
    <source>
        <strain evidence="2 3">DSM 18979</strain>
    </source>
</reference>
<dbReference type="RefSeq" id="WP_090438473.1">
    <property type="nucleotide sequence ID" value="NZ_FOHU01000001.1"/>
</dbReference>
<dbReference type="EMBL" id="FOHU01000001">
    <property type="protein sequence ID" value="SES72368.1"/>
    <property type="molecule type" value="Genomic_DNA"/>
</dbReference>
<name>A0A1H9YTF7_9FIRM</name>
<evidence type="ECO:0000313" key="2">
    <source>
        <dbReference type="EMBL" id="SES72368.1"/>
    </source>
</evidence>